<dbReference type="InterPro" id="IPR029063">
    <property type="entry name" value="SAM-dependent_MTases_sf"/>
</dbReference>
<dbReference type="InterPro" id="IPR041698">
    <property type="entry name" value="Methyltransf_25"/>
</dbReference>
<evidence type="ECO:0000259" key="1">
    <source>
        <dbReference type="Pfam" id="PF13649"/>
    </source>
</evidence>
<proteinExistence type="predicted"/>
<dbReference type="EMBL" id="HBKQ01024770">
    <property type="protein sequence ID" value="CAE2242825.1"/>
    <property type="molecule type" value="Transcribed_RNA"/>
</dbReference>
<name>A0A7S4MTV5_9STRA</name>
<organism evidence="2">
    <name type="scientific">Odontella aurita</name>
    <dbReference type="NCBI Taxonomy" id="265563"/>
    <lineage>
        <taxon>Eukaryota</taxon>
        <taxon>Sar</taxon>
        <taxon>Stramenopiles</taxon>
        <taxon>Ochrophyta</taxon>
        <taxon>Bacillariophyta</taxon>
        <taxon>Mediophyceae</taxon>
        <taxon>Biddulphiophycidae</taxon>
        <taxon>Eupodiscales</taxon>
        <taxon>Odontellaceae</taxon>
        <taxon>Odontella</taxon>
    </lineage>
</organism>
<dbReference type="Pfam" id="PF13649">
    <property type="entry name" value="Methyltransf_25"/>
    <property type="match status" value="1"/>
</dbReference>
<dbReference type="AlphaFoldDB" id="A0A7S4MTV5"/>
<feature type="domain" description="Methyltransferase" evidence="1">
    <location>
        <begin position="57"/>
        <end position="148"/>
    </location>
</feature>
<dbReference type="SUPFAM" id="SSF53335">
    <property type="entry name" value="S-adenosyl-L-methionine-dependent methyltransferases"/>
    <property type="match status" value="1"/>
</dbReference>
<dbReference type="CDD" id="cd02440">
    <property type="entry name" value="AdoMet_MTases"/>
    <property type="match status" value="1"/>
</dbReference>
<accession>A0A7S4MTV5</accession>
<protein>
    <recommendedName>
        <fullName evidence="1">Methyltransferase domain-containing protein</fullName>
    </recommendedName>
</protein>
<sequence length="212" mass="22914">MIFQKPFAVGTFVYQALYFAGLAPWERMKTSPMAEQIADIIDIAQEGIDGPPYGRALDLGCGRGLWSIELAQRGWDTVGIDVVQSALEAARDNANEAGVEPTFLLGDMTDLQDSGVGSGFGLILDFGGVHGLDPSQFSEVGKEVTSVADSGAHLIVVAAQVGTQAWPQPRGMSMEEIESTYPDWDMIRSIQQGTEEAKGPTLGLYLLRKRLY</sequence>
<dbReference type="Gene3D" id="3.40.50.150">
    <property type="entry name" value="Vaccinia Virus protein VP39"/>
    <property type="match status" value="1"/>
</dbReference>
<evidence type="ECO:0000313" key="2">
    <source>
        <dbReference type="EMBL" id="CAE2242825.1"/>
    </source>
</evidence>
<reference evidence="2" key="1">
    <citation type="submission" date="2021-01" db="EMBL/GenBank/DDBJ databases">
        <authorList>
            <person name="Corre E."/>
            <person name="Pelletier E."/>
            <person name="Niang G."/>
            <person name="Scheremetjew M."/>
            <person name="Finn R."/>
            <person name="Kale V."/>
            <person name="Holt S."/>
            <person name="Cochrane G."/>
            <person name="Meng A."/>
            <person name="Brown T."/>
            <person name="Cohen L."/>
        </authorList>
    </citation>
    <scope>NUCLEOTIDE SEQUENCE</scope>
    <source>
        <strain evidence="2">Isolate 1302-5</strain>
    </source>
</reference>
<gene>
    <name evidence="2" type="ORF">OAUR00152_LOCUS16926</name>
</gene>